<evidence type="ECO:0000313" key="4">
    <source>
        <dbReference type="Proteomes" id="UP000002881"/>
    </source>
</evidence>
<keyword evidence="1" id="KW-1133">Transmembrane helix</keyword>
<reference evidence="3 4" key="1">
    <citation type="journal article" date="2012" name="Genome Biol. Evol.">
        <title>Genome Sequence of the Mesophilic Thermotogales Bacterium Mesotoga prima MesG1.Ag.4.2 Reveals the Largest Thermotogales Genome To Date.</title>
        <authorList>
            <person name="Zhaxybayeva O."/>
            <person name="Swithers K.S."/>
            <person name="Foght J."/>
            <person name="Green A.G."/>
            <person name="Bruce D."/>
            <person name="Detter C."/>
            <person name="Han S."/>
            <person name="Teshima H."/>
            <person name="Han J."/>
            <person name="Woyke T."/>
            <person name="Pitluck S."/>
            <person name="Nolan M."/>
            <person name="Ivanova N."/>
            <person name="Pati A."/>
            <person name="Land M.L."/>
            <person name="Dlutek M."/>
            <person name="Doolittle W.F."/>
            <person name="Noll K.M."/>
            <person name="Nesbo C.L."/>
        </authorList>
    </citation>
    <scope>NUCLEOTIDE SEQUENCE [LARGE SCALE GENOMIC DNA]</scope>
    <source>
        <strain evidence="4">mesG1.Ag.4.2</strain>
    </source>
</reference>
<keyword evidence="4" id="KW-1185">Reference proteome</keyword>
<feature type="transmembrane region" description="Helical" evidence="1">
    <location>
        <begin position="20"/>
        <end position="38"/>
    </location>
</feature>
<sequence precursor="true">MLHLDSAIEDCGGEYMKPKISLFLSVIFITFLISPLYANAIEPLARPPIIATAIGDGAASDVLALVCEIHGIDYENILQLKPEEFMEKLDSKNAPGTLAIAPGAMVEGDLYTLCGVEEIDVGQEISRIEELISIAKARGVPVVAIHIEGGFTSPDNDPRQSFDLLMPKADYIILVSPEGPSEYFSALSEQTGVQLIVVDKAERILDALDLLFSMSGS</sequence>
<accession>I2F874</accession>
<dbReference type="HOGENOM" id="CLU_1271057_0_0_0"/>
<dbReference type="KEGG" id="mpg:Theba_2522"/>
<dbReference type="Proteomes" id="UP000002881">
    <property type="component" value="Chromosome"/>
</dbReference>
<gene>
    <name evidence="3" type="ORF">Theba_2522</name>
</gene>
<dbReference type="AlphaFoldDB" id="I2F874"/>
<evidence type="ECO:0000313" key="3">
    <source>
        <dbReference type="EMBL" id="AFK08127.1"/>
    </source>
</evidence>
<keyword evidence="1" id="KW-0812">Transmembrane</keyword>
<proteinExistence type="predicted"/>
<protein>
    <recommendedName>
        <fullName evidence="2">DUF6305 domain-containing protein</fullName>
    </recommendedName>
</protein>
<organism evidence="3 4">
    <name type="scientific">Mesotoga prima MesG1.Ag.4.2</name>
    <dbReference type="NCBI Taxonomy" id="660470"/>
    <lineage>
        <taxon>Bacteria</taxon>
        <taxon>Thermotogati</taxon>
        <taxon>Thermotogota</taxon>
        <taxon>Thermotogae</taxon>
        <taxon>Kosmotogales</taxon>
        <taxon>Kosmotogaceae</taxon>
        <taxon>Mesotoga</taxon>
    </lineage>
</organism>
<evidence type="ECO:0000256" key="1">
    <source>
        <dbReference type="SAM" id="Phobius"/>
    </source>
</evidence>
<dbReference type="Pfam" id="PF19823">
    <property type="entry name" value="DUF6305"/>
    <property type="match status" value="1"/>
</dbReference>
<name>I2F874_9BACT</name>
<evidence type="ECO:0000259" key="2">
    <source>
        <dbReference type="Pfam" id="PF19823"/>
    </source>
</evidence>
<keyword evidence="1" id="KW-0472">Membrane</keyword>
<dbReference type="InterPro" id="IPR046272">
    <property type="entry name" value="DUF6305"/>
</dbReference>
<dbReference type="EMBL" id="CP003532">
    <property type="protein sequence ID" value="AFK08127.1"/>
    <property type="molecule type" value="Genomic_DNA"/>
</dbReference>
<feature type="domain" description="DUF6305" evidence="2">
    <location>
        <begin position="47"/>
        <end position="212"/>
    </location>
</feature>